<evidence type="ECO:0000313" key="6">
    <source>
        <dbReference type="Proteomes" id="UP000784880"/>
    </source>
</evidence>
<dbReference type="EC" id="3.2.1.17" evidence="3"/>
<comment type="caution">
    <text evidence="5">The sequence shown here is derived from an EMBL/GenBank/DDBJ whole genome shotgun (WGS) entry which is preliminary data.</text>
</comment>
<dbReference type="InterPro" id="IPR018077">
    <property type="entry name" value="Glyco_hydro_fam25_subgr"/>
</dbReference>
<keyword evidence="2 3" id="KW-0326">Glycosidase</keyword>
<evidence type="ECO:0000256" key="1">
    <source>
        <dbReference type="ARBA" id="ARBA00022801"/>
    </source>
</evidence>
<dbReference type="RefSeq" id="WP_217066675.1">
    <property type="nucleotide sequence ID" value="NZ_JAHQCS010000100.1"/>
</dbReference>
<feature type="transmembrane region" description="Helical" evidence="4">
    <location>
        <begin position="12"/>
        <end position="32"/>
    </location>
</feature>
<gene>
    <name evidence="5" type="ORF">KS419_12160</name>
</gene>
<dbReference type="PANTHER" id="PTHR34135:SF2">
    <property type="entry name" value="LYSOZYME"/>
    <property type="match status" value="1"/>
</dbReference>
<dbReference type="PROSITE" id="PS51904">
    <property type="entry name" value="GLYCOSYL_HYDROL_F25_2"/>
    <property type="match status" value="1"/>
</dbReference>
<keyword evidence="6" id="KW-1185">Reference proteome</keyword>
<accession>A0ABS6JFS1</accession>
<proteinExistence type="inferred from homology"/>
<dbReference type="InterPro" id="IPR008270">
    <property type="entry name" value="Glyco_hydro_25_AS"/>
</dbReference>
<dbReference type="InterPro" id="IPR002053">
    <property type="entry name" value="Glyco_hydro_25"/>
</dbReference>
<sequence length="270" mass="31918">MTNINLITFRKKLVFIFLSLSVISLLLVLLLWHQGIFIPNETKANQYPVKGVDVSSYQGDIDWEILQEEGIDFAFIKATEGSSFVDRYFPFNWENAQKTKMRIGAYHFFSYDSGGDTQAENFIKTVPKNPLDLPPVIDVEFYGDKEKNPPERRLVDKELQTMVEMLENHYEKTVIIYTTKKAYDLFIKDGYEDCDIWIRDVFTEPTLPNQRDWTFWQYTDRERLKGYDGVEKFIDVNVFFGSEEEFFNCLGNYKILELWISFSLKYCYGR</sequence>
<dbReference type="GO" id="GO:0016787">
    <property type="term" value="F:hydrolase activity"/>
    <property type="evidence" value="ECO:0007669"/>
    <property type="project" value="UniProtKB-KW"/>
</dbReference>
<evidence type="ECO:0000313" key="5">
    <source>
        <dbReference type="EMBL" id="MBU9712497.1"/>
    </source>
</evidence>
<evidence type="ECO:0000256" key="4">
    <source>
        <dbReference type="SAM" id="Phobius"/>
    </source>
</evidence>
<dbReference type="EMBL" id="JAHQCS010000100">
    <property type="protein sequence ID" value="MBU9712497.1"/>
    <property type="molecule type" value="Genomic_DNA"/>
</dbReference>
<dbReference type="Pfam" id="PF01183">
    <property type="entry name" value="Glyco_hydro_25"/>
    <property type="match status" value="1"/>
</dbReference>
<keyword evidence="4" id="KW-0812">Transmembrane</keyword>
<dbReference type="PROSITE" id="PS00953">
    <property type="entry name" value="GLYCOSYL_HYDROL_F25_1"/>
    <property type="match status" value="1"/>
</dbReference>
<evidence type="ECO:0000256" key="2">
    <source>
        <dbReference type="ARBA" id="ARBA00023295"/>
    </source>
</evidence>
<dbReference type="SMART" id="SM00641">
    <property type="entry name" value="Glyco_25"/>
    <property type="match status" value="1"/>
</dbReference>
<keyword evidence="1 3" id="KW-0378">Hydrolase</keyword>
<comment type="catalytic activity">
    <reaction evidence="3">
        <text>Hydrolysis of (1-&gt;4)-beta-linkages between N-acetylmuramic acid and N-acetyl-D-glucosamine residues in a peptidoglycan and between N-acetyl-D-glucosamine residues in chitodextrins.</text>
        <dbReference type="EC" id="3.2.1.17"/>
    </reaction>
</comment>
<protein>
    <recommendedName>
        <fullName evidence="3">Lysozyme</fullName>
        <ecNumber evidence="3">3.2.1.17</ecNumber>
    </recommendedName>
</protein>
<name>A0ABS6JFS1_9BACI</name>
<comment type="similarity">
    <text evidence="3">Belongs to the glycosyl hydrolase 25 family.</text>
</comment>
<keyword evidence="4" id="KW-0472">Membrane</keyword>
<dbReference type="PANTHER" id="PTHR34135">
    <property type="entry name" value="LYSOZYME"/>
    <property type="match status" value="1"/>
</dbReference>
<keyword evidence="4" id="KW-1133">Transmembrane helix</keyword>
<reference evidence="5 6" key="1">
    <citation type="submission" date="2021-06" db="EMBL/GenBank/DDBJ databases">
        <title>Bacillus sp. RD4P76, an endophyte from a halophyte.</title>
        <authorList>
            <person name="Sun J.-Q."/>
        </authorList>
    </citation>
    <scope>NUCLEOTIDE SEQUENCE [LARGE SCALE GENOMIC DNA]</scope>
    <source>
        <strain evidence="5 6">CGMCC 1.15917</strain>
    </source>
</reference>
<dbReference type="Proteomes" id="UP000784880">
    <property type="component" value="Unassembled WGS sequence"/>
</dbReference>
<evidence type="ECO:0000256" key="3">
    <source>
        <dbReference type="RuleBase" id="RU361176"/>
    </source>
</evidence>
<organism evidence="5 6">
    <name type="scientific">Evansella tamaricis</name>
    <dbReference type="NCBI Taxonomy" id="2069301"/>
    <lineage>
        <taxon>Bacteria</taxon>
        <taxon>Bacillati</taxon>
        <taxon>Bacillota</taxon>
        <taxon>Bacilli</taxon>
        <taxon>Bacillales</taxon>
        <taxon>Bacillaceae</taxon>
        <taxon>Evansella</taxon>
    </lineage>
</organism>